<dbReference type="Proteomes" id="UP000324748">
    <property type="component" value="Unassembled WGS sequence"/>
</dbReference>
<comment type="caution">
    <text evidence="2">The sequence shown here is derived from an EMBL/GenBank/DDBJ whole genome shotgun (WGS) entry which is preliminary data.</text>
</comment>
<organism evidence="2 3">
    <name type="scientific">Puccinia graminis f. sp. tritici</name>
    <dbReference type="NCBI Taxonomy" id="56615"/>
    <lineage>
        <taxon>Eukaryota</taxon>
        <taxon>Fungi</taxon>
        <taxon>Dikarya</taxon>
        <taxon>Basidiomycota</taxon>
        <taxon>Pucciniomycotina</taxon>
        <taxon>Pucciniomycetes</taxon>
        <taxon>Pucciniales</taxon>
        <taxon>Pucciniaceae</taxon>
        <taxon>Puccinia</taxon>
    </lineage>
</organism>
<feature type="region of interest" description="Disordered" evidence="1">
    <location>
        <begin position="1"/>
        <end position="37"/>
    </location>
</feature>
<dbReference type="AlphaFoldDB" id="A0A5B0LZH5"/>
<protein>
    <submittedName>
        <fullName evidence="2">Uncharacterized protein</fullName>
    </submittedName>
</protein>
<keyword evidence="3" id="KW-1185">Reference proteome</keyword>
<sequence length="85" mass="8993">MTGPPTPKISSILLESGGGAGSGFSNPPSVGAKHDRLKRNHFPCERGLSYSSRLTEDLVNVTLSLMVSLAANRLNDQPSSLNKLT</sequence>
<reference evidence="2 3" key="1">
    <citation type="submission" date="2019-05" db="EMBL/GenBank/DDBJ databases">
        <title>Emergence of the Ug99 lineage of the wheat stem rust pathogen through somatic hybridization.</title>
        <authorList>
            <person name="Li F."/>
            <person name="Upadhyaya N.M."/>
            <person name="Sperschneider J."/>
            <person name="Matny O."/>
            <person name="Nguyen-Phuc H."/>
            <person name="Mago R."/>
            <person name="Raley C."/>
            <person name="Miller M.E."/>
            <person name="Silverstein K.A.T."/>
            <person name="Henningsen E."/>
            <person name="Hirsch C.D."/>
            <person name="Visser B."/>
            <person name="Pretorius Z.A."/>
            <person name="Steffenson B.J."/>
            <person name="Schwessinger B."/>
            <person name="Dodds P.N."/>
            <person name="Figueroa M."/>
        </authorList>
    </citation>
    <scope>NUCLEOTIDE SEQUENCE [LARGE SCALE GENOMIC DNA]</scope>
    <source>
        <strain evidence="2">21-0</strain>
    </source>
</reference>
<dbReference type="EMBL" id="VSWC01000183">
    <property type="protein sequence ID" value="KAA1069459.1"/>
    <property type="molecule type" value="Genomic_DNA"/>
</dbReference>
<accession>A0A5B0LZH5</accession>
<gene>
    <name evidence="2" type="ORF">PGT21_025280</name>
</gene>
<proteinExistence type="predicted"/>
<evidence type="ECO:0000313" key="3">
    <source>
        <dbReference type="Proteomes" id="UP000324748"/>
    </source>
</evidence>
<evidence type="ECO:0000256" key="1">
    <source>
        <dbReference type="SAM" id="MobiDB-lite"/>
    </source>
</evidence>
<name>A0A5B0LZH5_PUCGR</name>
<evidence type="ECO:0000313" key="2">
    <source>
        <dbReference type="EMBL" id="KAA1069459.1"/>
    </source>
</evidence>